<dbReference type="AlphaFoldDB" id="A0A0F9AIX0"/>
<organism evidence="1">
    <name type="scientific">marine sediment metagenome</name>
    <dbReference type="NCBI Taxonomy" id="412755"/>
    <lineage>
        <taxon>unclassified sequences</taxon>
        <taxon>metagenomes</taxon>
        <taxon>ecological metagenomes</taxon>
    </lineage>
</organism>
<accession>A0A0F9AIX0</accession>
<protein>
    <submittedName>
        <fullName evidence="1">Uncharacterized protein</fullName>
    </submittedName>
</protein>
<name>A0A0F9AIX0_9ZZZZ</name>
<sequence length="189" mass="22265">MVWIIRVLKKEVSLWSTFHSYKDNKTQISFKWQEGENGKLWVHIGSYSKILDYSQFKILELLLNHILNEKIEFATIPQPFSKSRSNIMSNTVVREETISINVNNTLKEKQEVNKNNFISDNEVSGKKQKIKGVIRGETDKALLIKFDNEIEIWIPKSTIHSNFSKEKNINQNFTIDTWILEKNKIIYME</sequence>
<evidence type="ECO:0000313" key="1">
    <source>
        <dbReference type="EMBL" id="KKK98260.1"/>
    </source>
</evidence>
<proteinExistence type="predicted"/>
<gene>
    <name evidence="1" type="ORF">LCGC14_2644530</name>
</gene>
<dbReference type="EMBL" id="LAZR01045694">
    <property type="protein sequence ID" value="KKK98260.1"/>
    <property type="molecule type" value="Genomic_DNA"/>
</dbReference>
<comment type="caution">
    <text evidence="1">The sequence shown here is derived from an EMBL/GenBank/DDBJ whole genome shotgun (WGS) entry which is preliminary data.</text>
</comment>
<reference evidence="1" key="1">
    <citation type="journal article" date="2015" name="Nature">
        <title>Complex archaea that bridge the gap between prokaryotes and eukaryotes.</title>
        <authorList>
            <person name="Spang A."/>
            <person name="Saw J.H."/>
            <person name="Jorgensen S.L."/>
            <person name="Zaremba-Niedzwiedzka K."/>
            <person name="Martijn J."/>
            <person name="Lind A.E."/>
            <person name="van Eijk R."/>
            <person name="Schleper C."/>
            <person name="Guy L."/>
            <person name="Ettema T.J."/>
        </authorList>
    </citation>
    <scope>NUCLEOTIDE SEQUENCE</scope>
</reference>